<dbReference type="Proteomes" id="UP000695022">
    <property type="component" value="Unplaced"/>
</dbReference>
<keyword evidence="1" id="KW-1185">Reference proteome</keyword>
<proteinExistence type="predicted"/>
<dbReference type="RefSeq" id="XP_014671488.1">
    <property type="nucleotide sequence ID" value="XM_014816002.1"/>
</dbReference>
<reference evidence="2" key="1">
    <citation type="submission" date="2025-08" db="UniProtKB">
        <authorList>
            <consortium name="RefSeq"/>
        </authorList>
    </citation>
    <scope>IDENTIFICATION</scope>
</reference>
<gene>
    <name evidence="2" type="primary">LOC106812179</name>
</gene>
<name>A0ABM1EH17_PRICU</name>
<accession>A0ABM1EH17</accession>
<sequence length="128" mass="14740">MNINTYNRTEEEQKEPLINADSPVYKLGLRLESMEVKLVHCYFHDRWLASGIDGDVAAARAHAQSYVRSIRIWGSSVLLQGLSDSRTPHEKAKIVDAFFQSYEDDVAKNPRDHGMDFIVNYLRIKKLE</sequence>
<dbReference type="GeneID" id="106812179"/>
<organism evidence="1 2">
    <name type="scientific">Priapulus caudatus</name>
    <name type="common">Priapulid worm</name>
    <dbReference type="NCBI Taxonomy" id="37621"/>
    <lineage>
        <taxon>Eukaryota</taxon>
        <taxon>Metazoa</taxon>
        <taxon>Ecdysozoa</taxon>
        <taxon>Scalidophora</taxon>
        <taxon>Priapulida</taxon>
        <taxon>Priapulimorpha</taxon>
        <taxon>Priapulimorphida</taxon>
        <taxon>Priapulidae</taxon>
        <taxon>Priapulus</taxon>
    </lineage>
</organism>
<evidence type="ECO:0000313" key="1">
    <source>
        <dbReference type="Proteomes" id="UP000695022"/>
    </source>
</evidence>
<protein>
    <submittedName>
        <fullName evidence="2">Uncharacterized protein LOC106812179</fullName>
    </submittedName>
</protein>
<evidence type="ECO:0000313" key="2">
    <source>
        <dbReference type="RefSeq" id="XP_014671488.1"/>
    </source>
</evidence>